<name>A0A2V1D3U6_9PLEO</name>
<dbReference type="EMBL" id="KZ805654">
    <property type="protein sequence ID" value="PVH92717.1"/>
    <property type="molecule type" value="Genomic_DNA"/>
</dbReference>
<feature type="transmembrane region" description="Helical" evidence="1">
    <location>
        <begin position="226"/>
        <end position="245"/>
    </location>
</feature>
<feature type="transmembrane region" description="Helical" evidence="1">
    <location>
        <begin position="146"/>
        <end position="165"/>
    </location>
</feature>
<sequence>MASRSLLNCTATDHITASADIVGYGVVRAFFCTALLTLLTIAYGYLSKSVPNWYLTQTDYAIISLVNIDRIVNQLFTFSYNSKAAICWILRMKVSPRRPDLSRTQREQVFTRFILALSDQQLVTGLAILIGTVANQHTLTTYDFNMAFTLAWFSAITHLATLDVLQDYLISHKTMRNWRIFGMLSFLVLLLYFLGVATNKPDDSVPVQCLFEHPEMGSLGSLSGGMNSFEILSLMSLLTTGIWVLKSYLTRICWSLRKRNKILSAGYYLAFYVWKFCSLRAAKFIDWSQVSSSYRSSFLEHIASLDVVVLRREHLVRIQDPNSGRWRRCLHIFAHAWDLYRQSFLSAAPEIMFMVSYGFTQSIAAHQIDRTIYAMSKPDQSRKVSHQAIVEVDTSMGFGQIFPIFLLILPLFAAAEIYYDARHDDHEESFFADRRISGKHSALLRADTAFSVSSMQDHGLEGVALDDDGNASLVQRYFYLEWMEVMTKSATTHTVEHTRRIRRYYALAQDFSDIERRLRHQNIYVLFMLLFECGISLLAGILLNISRVPSLVVGVFLVLMQLLKVLLDCVRTFRCAFSSLSNDKTLIQIMKHISEDAFPTNTAVVVPS</sequence>
<dbReference type="STRING" id="97972.A0A2V1D3U6"/>
<feature type="transmembrane region" description="Helical" evidence="1">
    <location>
        <begin position="523"/>
        <end position="542"/>
    </location>
</feature>
<dbReference type="OrthoDB" id="5427664at2759"/>
<dbReference type="PANTHER" id="PTHR37577:SF1">
    <property type="entry name" value="INTEGRAL MEMBRANE PROTEIN"/>
    <property type="match status" value="1"/>
</dbReference>
<dbReference type="InterPro" id="IPR053018">
    <property type="entry name" value="Elsinochrome_Biosynth-Asso"/>
</dbReference>
<evidence type="ECO:0000256" key="1">
    <source>
        <dbReference type="SAM" id="Phobius"/>
    </source>
</evidence>
<evidence type="ECO:0000313" key="3">
    <source>
        <dbReference type="Proteomes" id="UP000244855"/>
    </source>
</evidence>
<gene>
    <name evidence="2" type="ORF">DM02DRAFT_662676</name>
</gene>
<reference evidence="2 3" key="1">
    <citation type="journal article" date="2018" name="Sci. Rep.">
        <title>Comparative genomics provides insights into the lifestyle and reveals functional heterogeneity of dark septate endophytic fungi.</title>
        <authorList>
            <person name="Knapp D.G."/>
            <person name="Nemeth J.B."/>
            <person name="Barry K."/>
            <person name="Hainaut M."/>
            <person name="Henrissat B."/>
            <person name="Johnson J."/>
            <person name="Kuo A."/>
            <person name="Lim J.H.P."/>
            <person name="Lipzen A."/>
            <person name="Nolan M."/>
            <person name="Ohm R.A."/>
            <person name="Tamas L."/>
            <person name="Grigoriev I.V."/>
            <person name="Spatafora J.W."/>
            <person name="Nagy L.G."/>
            <person name="Kovacs G.M."/>
        </authorList>
    </citation>
    <scope>NUCLEOTIDE SEQUENCE [LARGE SCALE GENOMIC DNA]</scope>
    <source>
        <strain evidence="2 3">DSE2036</strain>
    </source>
</reference>
<feature type="transmembrane region" description="Helical" evidence="1">
    <location>
        <begin position="401"/>
        <end position="419"/>
    </location>
</feature>
<feature type="transmembrane region" description="Helical" evidence="1">
    <location>
        <begin position="177"/>
        <end position="197"/>
    </location>
</feature>
<feature type="transmembrane region" description="Helical" evidence="1">
    <location>
        <begin position="21"/>
        <end position="46"/>
    </location>
</feature>
<keyword evidence="1" id="KW-0812">Transmembrane</keyword>
<accession>A0A2V1D3U6</accession>
<dbReference type="PANTHER" id="PTHR37577">
    <property type="entry name" value="INTEGRAL MEMBRANE PROTEIN"/>
    <property type="match status" value="1"/>
</dbReference>
<keyword evidence="1" id="KW-1133">Transmembrane helix</keyword>
<keyword evidence="1" id="KW-0472">Membrane</keyword>
<proteinExistence type="predicted"/>
<dbReference type="Proteomes" id="UP000244855">
    <property type="component" value="Unassembled WGS sequence"/>
</dbReference>
<dbReference type="AlphaFoldDB" id="A0A2V1D3U6"/>
<organism evidence="2 3">
    <name type="scientific">Periconia macrospinosa</name>
    <dbReference type="NCBI Taxonomy" id="97972"/>
    <lineage>
        <taxon>Eukaryota</taxon>
        <taxon>Fungi</taxon>
        <taxon>Dikarya</taxon>
        <taxon>Ascomycota</taxon>
        <taxon>Pezizomycotina</taxon>
        <taxon>Dothideomycetes</taxon>
        <taxon>Pleosporomycetidae</taxon>
        <taxon>Pleosporales</taxon>
        <taxon>Massarineae</taxon>
        <taxon>Periconiaceae</taxon>
        <taxon>Periconia</taxon>
    </lineage>
</organism>
<evidence type="ECO:0000313" key="2">
    <source>
        <dbReference type="EMBL" id="PVH92717.1"/>
    </source>
</evidence>
<feature type="transmembrane region" description="Helical" evidence="1">
    <location>
        <begin position="548"/>
        <end position="567"/>
    </location>
</feature>
<protein>
    <submittedName>
        <fullName evidence="2">Uncharacterized protein</fullName>
    </submittedName>
</protein>
<keyword evidence="3" id="KW-1185">Reference proteome</keyword>